<dbReference type="InterPro" id="IPR009542">
    <property type="entry name" value="Spc1/SPCS1"/>
</dbReference>
<keyword evidence="7 10" id="KW-0472">Membrane</keyword>
<dbReference type="GO" id="GO:0006465">
    <property type="term" value="P:signal peptide processing"/>
    <property type="evidence" value="ECO:0007669"/>
    <property type="project" value="InterPro"/>
</dbReference>
<evidence type="ECO:0000256" key="4">
    <source>
        <dbReference type="ARBA" id="ARBA00022692"/>
    </source>
</evidence>
<reference evidence="11" key="1">
    <citation type="submission" date="2021-01" db="EMBL/GenBank/DDBJ databases">
        <authorList>
            <person name="Corre E."/>
            <person name="Pelletier E."/>
            <person name="Niang G."/>
            <person name="Scheremetjew M."/>
            <person name="Finn R."/>
            <person name="Kale V."/>
            <person name="Holt S."/>
            <person name="Cochrane G."/>
            <person name="Meng A."/>
            <person name="Brown T."/>
            <person name="Cohen L."/>
        </authorList>
    </citation>
    <scope>NUCLEOTIDE SEQUENCE</scope>
    <source>
        <strain evidence="11">CCMP1381</strain>
    </source>
</reference>
<evidence type="ECO:0000256" key="1">
    <source>
        <dbReference type="ARBA" id="ARBA00004477"/>
    </source>
</evidence>
<protein>
    <recommendedName>
        <fullName evidence="3">Signal peptidase complex subunit 1</fullName>
    </recommendedName>
</protein>
<sequence>MDYDGQRLAEMMYYWITIAFGAFGWIWGYVEKDFKFTMYSWGVGVAISVVLCVPDWPWFNRNPVEWRDSITSGGSSKKNSSQSGSSSLDTNKSKKKNKGKKA</sequence>
<evidence type="ECO:0000256" key="8">
    <source>
        <dbReference type="ARBA" id="ARBA00045204"/>
    </source>
</evidence>
<feature type="transmembrane region" description="Helical" evidence="10">
    <location>
        <begin position="12"/>
        <end position="30"/>
    </location>
</feature>
<comment type="subcellular location">
    <subcellularLocation>
        <location evidence="1">Endoplasmic reticulum membrane</location>
        <topology evidence="1">Multi-pass membrane protein</topology>
    </subcellularLocation>
</comment>
<feature type="compositionally biased region" description="Basic residues" evidence="9">
    <location>
        <begin position="93"/>
        <end position="102"/>
    </location>
</feature>
<gene>
    <name evidence="11" type="ORF">DSPE1174_LOCUS14663</name>
    <name evidence="12" type="ORF">DSPE1174_LOCUS14664</name>
</gene>
<proteinExistence type="inferred from homology"/>
<evidence type="ECO:0000313" key="11">
    <source>
        <dbReference type="EMBL" id="CAD9425409.1"/>
    </source>
</evidence>
<comment type="function">
    <text evidence="8">Component of the signal peptidase complex (SPC) which catalyzes the cleavage of N-terminal signal sequences from nascent proteins as they are translocated into the lumen of the endoplasmic reticulum. Dispensable for SPC enzymatic activity.</text>
</comment>
<evidence type="ECO:0000256" key="5">
    <source>
        <dbReference type="ARBA" id="ARBA00022824"/>
    </source>
</evidence>
<dbReference type="GO" id="GO:0045047">
    <property type="term" value="P:protein targeting to ER"/>
    <property type="evidence" value="ECO:0007669"/>
    <property type="project" value="TreeGrafter"/>
</dbReference>
<keyword evidence="5" id="KW-0256">Endoplasmic reticulum</keyword>
<feature type="region of interest" description="Disordered" evidence="9">
    <location>
        <begin position="68"/>
        <end position="102"/>
    </location>
</feature>
<comment type="similarity">
    <text evidence="2">Belongs to the SPCS1 family.</text>
</comment>
<dbReference type="PANTHER" id="PTHR13202">
    <property type="entry name" value="MICROSOMAL SIGNAL PEPTIDASE 12 KDA SUBUNIT"/>
    <property type="match status" value="1"/>
</dbReference>
<evidence type="ECO:0000256" key="6">
    <source>
        <dbReference type="ARBA" id="ARBA00022989"/>
    </source>
</evidence>
<evidence type="ECO:0000256" key="2">
    <source>
        <dbReference type="ARBA" id="ARBA00005245"/>
    </source>
</evidence>
<accession>A0A6U3TG41</accession>
<evidence type="ECO:0000256" key="10">
    <source>
        <dbReference type="SAM" id="Phobius"/>
    </source>
</evidence>
<feature type="transmembrane region" description="Helical" evidence="10">
    <location>
        <begin position="36"/>
        <end position="59"/>
    </location>
</feature>
<name>A0A6U3TG41_9STRA</name>
<dbReference type="EMBL" id="HBGS01028862">
    <property type="protein sequence ID" value="CAD9425409.1"/>
    <property type="molecule type" value="Transcribed_RNA"/>
</dbReference>
<evidence type="ECO:0000313" key="12">
    <source>
        <dbReference type="EMBL" id="CAD9425412.1"/>
    </source>
</evidence>
<keyword evidence="6 10" id="KW-1133">Transmembrane helix</keyword>
<feature type="compositionally biased region" description="Low complexity" evidence="9">
    <location>
        <begin position="72"/>
        <end position="87"/>
    </location>
</feature>
<dbReference type="AlphaFoldDB" id="A0A6U3TG41"/>
<keyword evidence="4 10" id="KW-0812">Transmembrane</keyword>
<dbReference type="EMBL" id="HBGS01028863">
    <property type="protein sequence ID" value="CAD9425412.1"/>
    <property type="molecule type" value="Transcribed_RNA"/>
</dbReference>
<dbReference type="GO" id="GO:0005787">
    <property type="term" value="C:signal peptidase complex"/>
    <property type="evidence" value="ECO:0007669"/>
    <property type="project" value="InterPro"/>
</dbReference>
<evidence type="ECO:0000256" key="9">
    <source>
        <dbReference type="SAM" id="MobiDB-lite"/>
    </source>
</evidence>
<evidence type="ECO:0000256" key="7">
    <source>
        <dbReference type="ARBA" id="ARBA00023136"/>
    </source>
</evidence>
<organism evidence="11">
    <name type="scientific">Octactis speculum</name>
    <dbReference type="NCBI Taxonomy" id="3111310"/>
    <lineage>
        <taxon>Eukaryota</taxon>
        <taxon>Sar</taxon>
        <taxon>Stramenopiles</taxon>
        <taxon>Ochrophyta</taxon>
        <taxon>Dictyochophyceae</taxon>
        <taxon>Dictyochales</taxon>
        <taxon>Dictyochaceae</taxon>
        <taxon>Octactis</taxon>
    </lineage>
</organism>
<dbReference type="PANTHER" id="PTHR13202:SF0">
    <property type="entry name" value="SIGNAL PEPTIDASE COMPLEX SUBUNIT 1"/>
    <property type="match status" value="1"/>
</dbReference>
<evidence type="ECO:0000256" key="3">
    <source>
        <dbReference type="ARBA" id="ARBA00017059"/>
    </source>
</evidence>
<dbReference type="Pfam" id="PF06645">
    <property type="entry name" value="SPC12"/>
    <property type="match status" value="1"/>
</dbReference>